<proteinExistence type="predicted"/>
<evidence type="ECO:0000256" key="1">
    <source>
        <dbReference type="ARBA" id="ARBA00004141"/>
    </source>
</evidence>
<dbReference type="InterPro" id="IPR008521">
    <property type="entry name" value="Mg_trans_NIPA"/>
</dbReference>
<sequence>MGRIVAWDDSLPFSTIAVAGRGTVFLYGVGCLLVVISNFSTSIAFLLWRASGLQEKELPFLKRWRWWLGFLLLVPVLVLENVLSYALLPQSVISCFSGLSIVFTALIVHLLSTKSIRESPWCHTCITLCDVQEHLEWPDWLAIFGVLGGTTLISVYNGLTDDSSVLTLAKSADQVESSGTIVFAAFAWVLGISCSSMVLFKTPERCASSSGDTLLYLAILMAFAAAMCAAVSVATLRVISSAAYEVSEHGWDVTTSWPGSCVWYAALGLAIDIPMQYFLLQATLTSAPLAIGVPAYQSFVVLTGVIANYVIWGDINLDVTSSASATSLAVAVDIISLSLVIAGLVALCHRTQKRQHEQKQQEGKDPQTLTADAEQLTKHQPRESSRLLGN</sequence>
<feature type="region of interest" description="Disordered" evidence="5">
    <location>
        <begin position="355"/>
        <end position="390"/>
    </location>
</feature>
<protein>
    <submittedName>
        <fullName evidence="7">Uncharacterized protein</fullName>
    </submittedName>
</protein>
<evidence type="ECO:0000256" key="3">
    <source>
        <dbReference type="ARBA" id="ARBA00022989"/>
    </source>
</evidence>
<feature type="transmembrane region" description="Helical" evidence="6">
    <location>
        <begin position="66"/>
        <end position="85"/>
    </location>
</feature>
<evidence type="ECO:0000256" key="5">
    <source>
        <dbReference type="SAM" id="MobiDB-lite"/>
    </source>
</evidence>
<evidence type="ECO:0000256" key="4">
    <source>
        <dbReference type="ARBA" id="ARBA00023136"/>
    </source>
</evidence>
<keyword evidence="3 6" id="KW-1133">Transmembrane helix</keyword>
<feature type="transmembrane region" description="Helical" evidence="6">
    <location>
        <begin position="287"/>
        <end position="311"/>
    </location>
</feature>
<feature type="transmembrane region" description="Helical" evidence="6">
    <location>
        <begin position="323"/>
        <end position="348"/>
    </location>
</feature>
<name>A0A7S2GN89_9EUKA</name>
<dbReference type="GO" id="GO:0016020">
    <property type="term" value="C:membrane"/>
    <property type="evidence" value="ECO:0007669"/>
    <property type="project" value="UniProtKB-SubCell"/>
</dbReference>
<dbReference type="PANTHER" id="PTHR12570">
    <property type="match status" value="1"/>
</dbReference>
<reference evidence="7" key="1">
    <citation type="submission" date="2021-01" db="EMBL/GenBank/DDBJ databases">
        <authorList>
            <person name="Corre E."/>
            <person name="Pelletier E."/>
            <person name="Niang G."/>
            <person name="Scheremetjew M."/>
            <person name="Finn R."/>
            <person name="Kale V."/>
            <person name="Holt S."/>
            <person name="Cochrane G."/>
            <person name="Meng A."/>
            <person name="Brown T."/>
            <person name="Cohen L."/>
        </authorList>
    </citation>
    <scope>NUCLEOTIDE SEQUENCE</scope>
    <source>
        <strain evidence="7">UTEX LB 985</strain>
    </source>
</reference>
<accession>A0A7S2GN89</accession>
<keyword evidence="2 6" id="KW-0812">Transmembrane</keyword>
<comment type="subcellular location">
    <subcellularLocation>
        <location evidence="1">Membrane</location>
        <topology evidence="1">Multi-pass membrane protein</topology>
    </subcellularLocation>
</comment>
<evidence type="ECO:0000313" key="7">
    <source>
        <dbReference type="EMBL" id="CAD9463763.1"/>
    </source>
</evidence>
<evidence type="ECO:0000256" key="6">
    <source>
        <dbReference type="SAM" id="Phobius"/>
    </source>
</evidence>
<organism evidence="7">
    <name type="scientific">Haptolina brevifila</name>
    <dbReference type="NCBI Taxonomy" id="156173"/>
    <lineage>
        <taxon>Eukaryota</taxon>
        <taxon>Haptista</taxon>
        <taxon>Haptophyta</taxon>
        <taxon>Prymnesiophyceae</taxon>
        <taxon>Prymnesiales</taxon>
        <taxon>Prymnesiaceae</taxon>
        <taxon>Haptolina</taxon>
    </lineage>
</organism>
<feature type="compositionally biased region" description="Basic and acidic residues" evidence="5">
    <location>
        <begin position="355"/>
        <end position="365"/>
    </location>
</feature>
<dbReference type="AlphaFoldDB" id="A0A7S2GN89"/>
<feature type="transmembrane region" description="Helical" evidence="6">
    <location>
        <begin position="214"/>
        <end position="242"/>
    </location>
</feature>
<dbReference type="GO" id="GO:0015095">
    <property type="term" value="F:magnesium ion transmembrane transporter activity"/>
    <property type="evidence" value="ECO:0007669"/>
    <property type="project" value="InterPro"/>
</dbReference>
<gene>
    <name evidence="7" type="ORF">CBRE1094_LOCUS20507</name>
</gene>
<feature type="transmembrane region" description="Helical" evidence="6">
    <location>
        <begin position="179"/>
        <end position="202"/>
    </location>
</feature>
<feature type="transmembrane region" description="Helical" evidence="6">
    <location>
        <begin position="91"/>
        <end position="111"/>
    </location>
</feature>
<keyword evidence="4 6" id="KW-0472">Membrane</keyword>
<feature type="compositionally biased region" description="Basic and acidic residues" evidence="5">
    <location>
        <begin position="375"/>
        <end position="390"/>
    </location>
</feature>
<dbReference type="EMBL" id="HBGU01037450">
    <property type="protein sequence ID" value="CAD9463763.1"/>
    <property type="molecule type" value="Transcribed_RNA"/>
</dbReference>
<feature type="transmembrane region" description="Helical" evidence="6">
    <location>
        <begin position="24"/>
        <end position="46"/>
    </location>
</feature>
<evidence type="ECO:0000256" key="2">
    <source>
        <dbReference type="ARBA" id="ARBA00022692"/>
    </source>
</evidence>
<feature type="transmembrane region" description="Helical" evidence="6">
    <location>
        <begin position="140"/>
        <end position="159"/>
    </location>
</feature>